<reference evidence="2" key="1">
    <citation type="submission" date="2012-02" db="EMBL/GenBank/DDBJ databases">
        <title>Complete sequence of chromosome of Natrinema pellirubrum DSM 15624.</title>
        <authorList>
            <consortium name="US DOE Joint Genome Institute"/>
            <person name="Lucas S."/>
            <person name="Han J."/>
            <person name="Lapidus A."/>
            <person name="Cheng J.-F."/>
            <person name="Goodwin L."/>
            <person name="Pitluck S."/>
            <person name="Peters L."/>
            <person name="Teshima H."/>
            <person name="Detter J.C."/>
            <person name="Han C."/>
            <person name="Tapia R."/>
            <person name="Land M."/>
            <person name="Hauser L."/>
            <person name="Kyrpides N."/>
            <person name="Ivanova N."/>
            <person name="Pagani I."/>
            <person name="Sproer C."/>
            <person name="Anderson I."/>
            <person name="Woyke T."/>
        </authorList>
    </citation>
    <scope>NUCLEOTIDE SEQUENCE</scope>
    <source>
        <strain evidence="2">DSM 15624</strain>
    </source>
</reference>
<evidence type="ECO:0000313" key="4">
    <source>
        <dbReference type="Proteomes" id="UP000010843"/>
    </source>
</evidence>
<evidence type="ECO:0000313" key="5">
    <source>
        <dbReference type="Proteomes" id="UP000011593"/>
    </source>
</evidence>
<dbReference type="KEGG" id="npe:Natpe_2044"/>
<evidence type="ECO:0000256" key="1">
    <source>
        <dbReference type="SAM" id="Phobius"/>
    </source>
</evidence>
<feature type="transmembrane region" description="Helical" evidence="1">
    <location>
        <begin position="12"/>
        <end position="31"/>
    </location>
</feature>
<dbReference type="PATRIC" id="fig|797303.5.peg.1356"/>
<dbReference type="AlphaFoldDB" id="L0JM16"/>
<protein>
    <submittedName>
        <fullName evidence="2">Uncharacterized protein</fullName>
    </submittedName>
</protein>
<keyword evidence="1" id="KW-0812">Transmembrane</keyword>
<keyword evidence="1" id="KW-0472">Membrane</keyword>
<reference evidence="4" key="2">
    <citation type="submission" date="2012-02" db="EMBL/GenBank/DDBJ databases">
        <title>Complete sequence of chromosome of Natrinema pellirubrum DSM 15624.</title>
        <authorList>
            <person name="Lucas S."/>
            <person name="Han J."/>
            <person name="Lapidus A."/>
            <person name="Cheng J.-F."/>
            <person name="Goodwin L."/>
            <person name="Pitluck S."/>
            <person name="Peters L."/>
            <person name="Teshima H."/>
            <person name="Detter J.C."/>
            <person name="Han C."/>
            <person name="Tapia R."/>
            <person name="Land M."/>
            <person name="Hauser L."/>
            <person name="Kyrpides N."/>
            <person name="Ivanova N."/>
            <person name="Pagani I."/>
            <person name="Sproer C."/>
            <person name="Anderson I."/>
            <person name="Woyke T."/>
        </authorList>
    </citation>
    <scope>NUCLEOTIDE SEQUENCE [LARGE SCALE GENOMIC DNA]</scope>
    <source>
        <strain evidence="4">DSM 15624 / JCM 10476 / NCIMB 786</strain>
    </source>
</reference>
<dbReference type="HOGENOM" id="CLU_2802376_0_0_2"/>
<name>L0JM16_NATP1</name>
<evidence type="ECO:0000313" key="2">
    <source>
        <dbReference type="EMBL" id="AGB31873.1"/>
    </source>
</evidence>
<accession>L0JM16</accession>
<sequence>MDDIIDADLVNYSRGVLALVLGGLLTLFNYGDGVVTAMDGVLWFAYVTAVGYVILTVFAIVSARIWD</sequence>
<dbReference type="Proteomes" id="UP000010843">
    <property type="component" value="Chromosome"/>
</dbReference>
<dbReference type="EMBL" id="CP003372">
    <property type="protein sequence ID" value="AGB31873.1"/>
    <property type="molecule type" value="Genomic_DNA"/>
</dbReference>
<dbReference type="RefSeq" id="WP_006180683.1">
    <property type="nucleotide sequence ID" value="NC_019962.1"/>
</dbReference>
<feature type="transmembrane region" description="Helical" evidence="1">
    <location>
        <begin position="43"/>
        <end position="66"/>
    </location>
</feature>
<dbReference type="eggNOG" id="arCOG14288">
    <property type="taxonomic scope" value="Archaea"/>
</dbReference>
<keyword evidence="5" id="KW-1185">Reference proteome</keyword>
<keyword evidence="1" id="KW-1133">Transmembrane helix</keyword>
<reference evidence="3 5" key="3">
    <citation type="journal article" date="2014" name="PLoS Genet.">
        <title>Phylogenetically driven sequencing of extremely halophilic archaea reveals strategies for static and dynamic osmo-response.</title>
        <authorList>
            <person name="Becker E.A."/>
            <person name="Seitzer P.M."/>
            <person name="Tritt A."/>
            <person name="Larsen D."/>
            <person name="Krusor M."/>
            <person name="Yao A.I."/>
            <person name="Wu D."/>
            <person name="Madern D."/>
            <person name="Eisen J.A."/>
            <person name="Darling A.E."/>
            <person name="Facciotti M.T."/>
        </authorList>
    </citation>
    <scope>NUCLEOTIDE SEQUENCE [LARGE SCALE GENOMIC DNA]</scope>
    <source>
        <strain evidence="3 5">DSM 15624</strain>
    </source>
</reference>
<dbReference type="EMBL" id="AOIE01000036">
    <property type="protein sequence ID" value="ELY77780.1"/>
    <property type="molecule type" value="Genomic_DNA"/>
</dbReference>
<gene>
    <name evidence="2" type="ordered locus">Natpe_2044</name>
    <name evidence="3" type="ORF">C488_06660</name>
</gene>
<dbReference type="Proteomes" id="UP000011593">
    <property type="component" value="Unassembled WGS sequence"/>
</dbReference>
<evidence type="ECO:0000313" key="3">
    <source>
        <dbReference type="EMBL" id="ELY77780.1"/>
    </source>
</evidence>
<proteinExistence type="predicted"/>
<dbReference type="STRING" id="797303.Natpe_2044"/>
<dbReference type="GeneID" id="14332785"/>
<organism evidence="2 4">
    <name type="scientific">Natrinema pellirubrum (strain DSM 15624 / CIP 106293 / JCM 10476 / NCIMB 786 / 157)</name>
    <dbReference type="NCBI Taxonomy" id="797303"/>
    <lineage>
        <taxon>Archaea</taxon>
        <taxon>Methanobacteriati</taxon>
        <taxon>Methanobacteriota</taxon>
        <taxon>Stenosarchaea group</taxon>
        <taxon>Halobacteria</taxon>
        <taxon>Halobacteriales</taxon>
        <taxon>Natrialbaceae</taxon>
        <taxon>Natrinema</taxon>
    </lineage>
</organism>